<feature type="transmembrane region" description="Helical" evidence="1">
    <location>
        <begin position="26"/>
        <end position="48"/>
    </location>
</feature>
<protein>
    <submittedName>
        <fullName evidence="2">Phosphoesterase</fullName>
    </submittedName>
</protein>
<gene>
    <name evidence="2" type="ORF">EHS15_10070</name>
</gene>
<dbReference type="InterPro" id="IPR016195">
    <property type="entry name" value="Pol/histidinol_Pase-like"/>
</dbReference>
<dbReference type="OrthoDB" id="336929at2"/>
<dbReference type="SUPFAM" id="SSF89550">
    <property type="entry name" value="PHP domain-like"/>
    <property type="match status" value="1"/>
</dbReference>
<keyword evidence="1" id="KW-1133">Transmembrane helix</keyword>
<keyword evidence="1" id="KW-0472">Membrane</keyword>
<comment type="caution">
    <text evidence="2">The sequence shown here is derived from an EMBL/GenBank/DDBJ whole genome shotgun (WGS) entry which is preliminary data.</text>
</comment>
<keyword evidence="1" id="KW-0812">Transmembrane</keyword>
<sequence length="387" mass="44777">MLSTLSEPVLAEVRVSEKKTFLIKRISAVVFVLLVFLFLYQITVILLLRVPVSSESKPFSGKDWMNPYQSGDWNVRSEKIALHIHTDEVWYTPERHSVEEIESVYSKNGYSLVGISDYGRETQTKRFPWLRGFEWGLNVKKRHVLAIGGTDDVSDFFPVYGSRENLTWTFQKMRSHGSYVIIAHPKLHSSFSRQELEAVSGYNAIEVFSPYGDDTKILDSLLSKGRNVHCMASDDLHYFPEKTIQSFSQSWWKDLLQKIMFVRGREGESLLRYISTSHSRNTPELVRRDLETGSFFCVKKFFREGEDPKLPDIKIQNDTIVMTGGERYLEVKWIGENGEIKRLDPDTDRSSYNLKEADRYVRLEIVGLTGKILSNAIYRYETIPNPN</sequence>
<dbReference type="AlphaFoldDB" id="A0A4R9M012"/>
<reference evidence="2" key="1">
    <citation type="journal article" date="2019" name="PLoS Negl. Trop. Dis.">
        <title>Revisiting the worldwide diversity of Leptospira species in the environment.</title>
        <authorList>
            <person name="Vincent A.T."/>
            <person name="Schiettekatte O."/>
            <person name="Bourhy P."/>
            <person name="Veyrier F.J."/>
            <person name="Picardeau M."/>
        </authorList>
    </citation>
    <scope>NUCLEOTIDE SEQUENCE [LARGE SCALE GENOMIC DNA]</scope>
    <source>
        <strain evidence="2">201300427</strain>
    </source>
</reference>
<name>A0A4R9M012_9LEPT</name>
<organism evidence="2 3">
    <name type="scientific">Leptospira idonii</name>
    <dbReference type="NCBI Taxonomy" id="1193500"/>
    <lineage>
        <taxon>Bacteria</taxon>
        <taxon>Pseudomonadati</taxon>
        <taxon>Spirochaetota</taxon>
        <taxon>Spirochaetia</taxon>
        <taxon>Leptospirales</taxon>
        <taxon>Leptospiraceae</taxon>
        <taxon>Leptospira</taxon>
    </lineage>
</organism>
<proteinExistence type="predicted"/>
<accession>A0A4R9M012</accession>
<keyword evidence="3" id="KW-1185">Reference proteome</keyword>
<dbReference type="Gene3D" id="3.20.20.140">
    <property type="entry name" value="Metal-dependent hydrolases"/>
    <property type="match status" value="1"/>
</dbReference>
<evidence type="ECO:0000313" key="2">
    <source>
        <dbReference type="EMBL" id="TGN19251.1"/>
    </source>
</evidence>
<dbReference type="RefSeq" id="WP_135760435.1">
    <property type="nucleotide sequence ID" value="NZ_RQHW01000033.1"/>
</dbReference>
<evidence type="ECO:0000256" key="1">
    <source>
        <dbReference type="SAM" id="Phobius"/>
    </source>
</evidence>
<dbReference type="EMBL" id="RQHW01000033">
    <property type="protein sequence ID" value="TGN19251.1"/>
    <property type="molecule type" value="Genomic_DNA"/>
</dbReference>
<evidence type="ECO:0000313" key="3">
    <source>
        <dbReference type="Proteomes" id="UP000298058"/>
    </source>
</evidence>
<dbReference type="Proteomes" id="UP000298058">
    <property type="component" value="Unassembled WGS sequence"/>
</dbReference>